<accession>A0A0A9BMV1</accession>
<reference evidence="1" key="1">
    <citation type="submission" date="2014-09" db="EMBL/GenBank/DDBJ databases">
        <authorList>
            <person name="Magalhaes I.L.F."/>
            <person name="Oliveira U."/>
            <person name="Santos F.R."/>
            <person name="Vidigal T.H.D.A."/>
            <person name="Brescovit A.D."/>
            <person name="Santos A.J."/>
        </authorList>
    </citation>
    <scope>NUCLEOTIDE SEQUENCE</scope>
    <source>
        <tissue evidence="1">Shoot tissue taken approximately 20 cm above the soil surface</tissue>
    </source>
</reference>
<reference evidence="1" key="2">
    <citation type="journal article" date="2015" name="Data Brief">
        <title>Shoot transcriptome of the giant reed, Arundo donax.</title>
        <authorList>
            <person name="Barrero R.A."/>
            <person name="Guerrero F.D."/>
            <person name="Moolhuijzen P."/>
            <person name="Goolsby J.A."/>
            <person name="Tidwell J."/>
            <person name="Bellgard S.E."/>
            <person name="Bellgard M.I."/>
        </authorList>
    </citation>
    <scope>NUCLEOTIDE SEQUENCE</scope>
    <source>
        <tissue evidence="1">Shoot tissue taken approximately 20 cm above the soil surface</tissue>
    </source>
</reference>
<protein>
    <submittedName>
        <fullName evidence="1">Uncharacterized protein</fullName>
    </submittedName>
</protein>
<name>A0A0A9BMV1_ARUDO</name>
<evidence type="ECO:0000313" key="1">
    <source>
        <dbReference type="EMBL" id="JAD64676.1"/>
    </source>
</evidence>
<organism evidence="1">
    <name type="scientific">Arundo donax</name>
    <name type="common">Giant reed</name>
    <name type="synonym">Donax arundinaceus</name>
    <dbReference type="NCBI Taxonomy" id="35708"/>
    <lineage>
        <taxon>Eukaryota</taxon>
        <taxon>Viridiplantae</taxon>
        <taxon>Streptophyta</taxon>
        <taxon>Embryophyta</taxon>
        <taxon>Tracheophyta</taxon>
        <taxon>Spermatophyta</taxon>
        <taxon>Magnoliopsida</taxon>
        <taxon>Liliopsida</taxon>
        <taxon>Poales</taxon>
        <taxon>Poaceae</taxon>
        <taxon>PACMAD clade</taxon>
        <taxon>Arundinoideae</taxon>
        <taxon>Arundineae</taxon>
        <taxon>Arundo</taxon>
    </lineage>
</organism>
<dbReference type="AlphaFoldDB" id="A0A0A9BMV1"/>
<proteinExistence type="predicted"/>
<sequence>MILKSISSNQLSEISKLFNHSVMGKAMGPLRPHSLHIRTIEYTPKCMYPMHPQWCG</sequence>
<dbReference type="EMBL" id="GBRH01233219">
    <property type="protein sequence ID" value="JAD64676.1"/>
    <property type="molecule type" value="Transcribed_RNA"/>
</dbReference>